<dbReference type="RefSeq" id="WP_169147209.1">
    <property type="nucleotide sequence ID" value="NZ_JABBGA010000017.1"/>
</dbReference>
<keyword evidence="6 8" id="KW-1133">Transmembrane helix</keyword>
<dbReference type="Gene3D" id="1.10.3720.10">
    <property type="entry name" value="MetI-like"/>
    <property type="match status" value="1"/>
</dbReference>
<dbReference type="Pfam" id="PF00528">
    <property type="entry name" value="BPD_transp_1"/>
    <property type="match status" value="1"/>
</dbReference>
<dbReference type="AlphaFoldDB" id="A0A848GDZ7"/>
<dbReference type="InterPro" id="IPR010065">
    <property type="entry name" value="AA_ABC_transptr_permease_3TM"/>
</dbReference>
<keyword evidence="11" id="KW-1185">Reference proteome</keyword>
<keyword evidence="3 8" id="KW-0813">Transport</keyword>
<dbReference type="NCBIfam" id="TIGR01726">
    <property type="entry name" value="HEQRo_perm_3TM"/>
    <property type="match status" value="1"/>
</dbReference>
<comment type="caution">
    <text evidence="10">The sequence shown here is derived from an EMBL/GenBank/DDBJ whole genome shotgun (WGS) entry which is preliminary data.</text>
</comment>
<accession>A0A848GDZ7</accession>
<feature type="transmembrane region" description="Helical" evidence="8">
    <location>
        <begin position="143"/>
        <end position="164"/>
    </location>
</feature>
<feature type="transmembrane region" description="Helical" evidence="8">
    <location>
        <begin position="317"/>
        <end position="336"/>
    </location>
</feature>
<protein>
    <submittedName>
        <fullName evidence="10">Amino acid ABC transporter permease</fullName>
    </submittedName>
</protein>
<feature type="transmembrane region" description="Helical" evidence="8">
    <location>
        <begin position="176"/>
        <end position="200"/>
    </location>
</feature>
<comment type="similarity">
    <text evidence="2">Belongs to the binding-protein-dependent transport system permease family. HisMQ subfamily.</text>
</comment>
<sequence>MSFGSLRRTLFGDPLNTLLSLGVLALLAWSLPALLRWAVLEAQFAADVGACEALDHRGACWGVVAEKARFILLGRYPAEQAWCPVLAALLIIGGWLGAASGRLPGAAVASCLLLPPLLAFPLLGGGFAGLETVPTELWGGLPLTLLLTGAGLAGALPLGIAIAYGRRSSLHLLRALLTAGVELARGIPLVAALFMASFLLPLFFPEGGGLDMLWRVLIAIVLFAAAYLSEIVRGGLQAFPAGQRDAAAALGFSPWQTERWIVLPQVLRQVAPSLANSAIALFKDTSLVTVVSLYELTGSLGLALAGDAQWRPFYLEAWLFIAAIYWIGCSLIARLAQLATRGAAPRPQADPPGN</sequence>
<dbReference type="PANTHER" id="PTHR30614:SF41">
    <property type="entry name" value="INNER MEMBRANE AMINO-ACID ABC TRANSPORTER PERMEASE PROTEIN YHDY"/>
    <property type="match status" value="1"/>
</dbReference>
<proteinExistence type="inferred from homology"/>
<reference evidence="10 11" key="1">
    <citation type="submission" date="2020-04" db="EMBL/GenBank/DDBJ databases">
        <title>Zoogloea sp. G-4-1-14 isolated from soil.</title>
        <authorList>
            <person name="Dahal R.H."/>
        </authorList>
    </citation>
    <scope>NUCLEOTIDE SEQUENCE [LARGE SCALE GENOMIC DNA]</scope>
    <source>
        <strain evidence="10 11">G-4-1-14</strain>
    </source>
</reference>
<dbReference type="InterPro" id="IPR043429">
    <property type="entry name" value="ArtM/GltK/GlnP/TcyL/YhdX-like"/>
</dbReference>
<keyword evidence="5 8" id="KW-0812">Transmembrane</keyword>
<dbReference type="GO" id="GO:0006865">
    <property type="term" value="P:amino acid transport"/>
    <property type="evidence" value="ECO:0007669"/>
    <property type="project" value="TreeGrafter"/>
</dbReference>
<evidence type="ECO:0000256" key="1">
    <source>
        <dbReference type="ARBA" id="ARBA00004429"/>
    </source>
</evidence>
<evidence type="ECO:0000256" key="5">
    <source>
        <dbReference type="ARBA" id="ARBA00022692"/>
    </source>
</evidence>
<dbReference type="EMBL" id="JABBGA010000017">
    <property type="protein sequence ID" value="NML27671.1"/>
    <property type="molecule type" value="Genomic_DNA"/>
</dbReference>
<dbReference type="InterPro" id="IPR035906">
    <property type="entry name" value="MetI-like_sf"/>
</dbReference>
<feature type="transmembrane region" description="Helical" evidence="8">
    <location>
        <begin position="81"/>
        <end position="98"/>
    </location>
</feature>
<evidence type="ECO:0000256" key="2">
    <source>
        <dbReference type="ARBA" id="ARBA00010072"/>
    </source>
</evidence>
<feature type="transmembrane region" description="Helical" evidence="8">
    <location>
        <begin position="105"/>
        <end position="123"/>
    </location>
</feature>
<gene>
    <name evidence="10" type="ORF">HHL15_18100</name>
</gene>
<feature type="transmembrane region" description="Helical" evidence="8">
    <location>
        <begin position="15"/>
        <end position="35"/>
    </location>
</feature>
<evidence type="ECO:0000256" key="7">
    <source>
        <dbReference type="ARBA" id="ARBA00023136"/>
    </source>
</evidence>
<evidence type="ECO:0000256" key="6">
    <source>
        <dbReference type="ARBA" id="ARBA00022989"/>
    </source>
</evidence>
<dbReference type="Proteomes" id="UP000580043">
    <property type="component" value="Unassembled WGS sequence"/>
</dbReference>
<evidence type="ECO:0000313" key="10">
    <source>
        <dbReference type="EMBL" id="NML27671.1"/>
    </source>
</evidence>
<dbReference type="InterPro" id="IPR000515">
    <property type="entry name" value="MetI-like"/>
</dbReference>
<dbReference type="GO" id="GO:0043190">
    <property type="term" value="C:ATP-binding cassette (ABC) transporter complex"/>
    <property type="evidence" value="ECO:0007669"/>
    <property type="project" value="InterPro"/>
</dbReference>
<feature type="transmembrane region" description="Helical" evidence="8">
    <location>
        <begin position="287"/>
        <end position="305"/>
    </location>
</feature>
<dbReference type="GO" id="GO:0022857">
    <property type="term" value="F:transmembrane transporter activity"/>
    <property type="evidence" value="ECO:0007669"/>
    <property type="project" value="InterPro"/>
</dbReference>
<name>A0A848GDZ7_9RHOO</name>
<feature type="domain" description="ABC transmembrane type-1" evidence="9">
    <location>
        <begin position="141"/>
        <end position="336"/>
    </location>
</feature>
<evidence type="ECO:0000256" key="3">
    <source>
        <dbReference type="ARBA" id="ARBA00022448"/>
    </source>
</evidence>
<keyword evidence="7 8" id="KW-0472">Membrane</keyword>
<comment type="subcellular location">
    <subcellularLocation>
        <location evidence="1">Cell inner membrane</location>
        <topology evidence="1">Multi-pass membrane protein</topology>
    </subcellularLocation>
    <subcellularLocation>
        <location evidence="8">Cell membrane</location>
        <topology evidence="8">Multi-pass membrane protein</topology>
    </subcellularLocation>
</comment>
<evidence type="ECO:0000256" key="8">
    <source>
        <dbReference type="RuleBase" id="RU363032"/>
    </source>
</evidence>
<evidence type="ECO:0000313" key="11">
    <source>
        <dbReference type="Proteomes" id="UP000580043"/>
    </source>
</evidence>
<dbReference type="SUPFAM" id="SSF161098">
    <property type="entry name" value="MetI-like"/>
    <property type="match status" value="1"/>
</dbReference>
<organism evidence="10 11">
    <name type="scientific">Zoogloea dura</name>
    <dbReference type="NCBI Taxonomy" id="2728840"/>
    <lineage>
        <taxon>Bacteria</taxon>
        <taxon>Pseudomonadati</taxon>
        <taxon>Pseudomonadota</taxon>
        <taxon>Betaproteobacteria</taxon>
        <taxon>Rhodocyclales</taxon>
        <taxon>Zoogloeaceae</taxon>
        <taxon>Zoogloea</taxon>
    </lineage>
</organism>
<dbReference type="CDD" id="cd06261">
    <property type="entry name" value="TM_PBP2"/>
    <property type="match status" value="1"/>
</dbReference>
<dbReference type="PROSITE" id="PS50928">
    <property type="entry name" value="ABC_TM1"/>
    <property type="match status" value="1"/>
</dbReference>
<feature type="transmembrane region" description="Helical" evidence="8">
    <location>
        <begin position="212"/>
        <end position="229"/>
    </location>
</feature>
<keyword evidence="4" id="KW-1003">Cell membrane</keyword>
<evidence type="ECO:0000259" key="9">
    <source>
        <dbReference type="PROSITE" id="PS50928"/>
    </source>
</evidence>
<evidence type="ECO:0000256" key="4">
    <source>
        <dbReference type="ARBA" id="ARBA00022475"/>
    </source>
</evidence>
<dbReference type="PANTHER" id="PTHR30614">
    <property type="entry name" value="MEMBRANE COMPONENT OF AMINO ACID ABC TRANSPORTER"/>
    <property type="match status" value="1"/>
</dbReference>